<dbReference type="EMBL" id="BPRC01000018">
    <property type="protein sequence ID" value="GJE66875.1"/>
    <property type="molecule type" value="Genomic_DNA"/>
</dbReference>
<name>A0ABQ4UM73_9HYPH</name>
<accession>A0ABQ4UM73</accession>
<proteinExistence type="predicted"/>
<gene>
    <name evidence="1" type="ORF">LNAOJCKE_4099</name>
</gene>
<dbReference type="InterPro" id="IPR010239">
    <property type="entry name" value="CHP02001"/>
</dbReference>
<keyword evidence="2" id="KW-1185">Reference proteome</keyword>
<organism evidence="1 2">
    <name type="scientific">Methylorubrum aminovorans</name>
    <dbReference type="NCBI Taxonomy" id="269069"/>
    <lineage>
        <taxon>Bacteria</taxon>
        <taxon>Pseudomonadati</taxon>
        <taxon>Pseudomonadota</taxon>
        <taxon>Alphaproteobacteria</taxon>
        <taxon>Hyphomicrobiales</taxon>
        <taxon>Methylobacteriaceae</taxon>
        <taxon>Methylorubrum</taxon>
    </lineage>
</organism>
<reference evidence="1" key="2">
    <citation type="submission" date="2021-08" db="EMBL/GenBank/DDBJ databases">
        <authorList>
            <person name="Tani A."/>
            <person name="Ola A."/>
            <person name="Ogura Y."/>
            <person name="Katsura K."/>
            <person name="Hayashi T."/>
        </authorList>
    </citation>
    <scope>NUCLEOTIDE SEQUENCE</scope>
    <source>
        <strain evidence="1">NBRC 15686</strain>
    </source>
</reference>
<dbReference type="Pfam" id="PF09694">
    <property type="entry name" value="Gcw_chp"/>
    <property type="match status" value="1"/>
</dbReference>
<evidence type="ECO:0000313" key="2">
    <source>
        <dbReference type="Proteomes" id="UP001055039"/>
    </source>
</evidence>
<evidence type="ECO:0000313" key="1">
    <source>
        <dbReference type="EMBL" id="GJE66875.1"/>
    </source>
</evidence>
<sequence length="341" mass="38195">MWDNGSDTRSARYPQRLDGAGTMSKWRNHVAHAFLVAASISSPAAAADLSVVPKVMPAEAKAPDPAIGFSFYQQYATDYNFRGVSNSARKGSYQTFFELQYFNNFLYTAFYTWQTRLPTRPDFEFDLAAGIRPTFDKLSFDIGFVYYFYPNETRLVDQTTGAFLTTANSDFYEIYALPLYQVTPEFAIGAKFYYSPNFFGQHAEATYTSGTIAYTLPATWFSFLPEKYASGFSFSGEGGHYFLGAAKTSATGLVPFDLPSYNYGNVGISWAYKNLLVDLRYHMTDFTKEKCFAYTGDPRGYANGGRSNWCNDTLIGTFRFQGSTTAPGVFAEPEGLLAFFK</sequence>
<reference evidence="1" key="1">
    <citation type="journal article" date="2021" name="Front. Microbiol.">
        <title>Comprehensive Comparative Genomics and Phenotyping of Methylobacterium Species.</title>
        <authorList>
            <person name="Alessa O."/>
            <person name="Ogura Y."/>
            <person name="Fujitani Y."/>
            <person name="Takami H."/>
            <person name="Hayashi T."/>
            <person name="Sahin N."/>
            <person name="Tani A."/>
        </authorList>
    </citation>
    <scope>NUCLEOTIDE SEQUENCE</scope>
    <source>
        <strain evidence="1">NBRC 15686</strain>
    </source>
</reference>
<protein>
    <submittedName>
        <fullName evidence="1">Uncharacterized protein</fullName>
    </submittedName>
</protein>
<dbReference type="Proteomes" id="UP001055039">
    <property type="component" value="Unassembled WGS sequence"/>
</dbReference>
<comment type="caution">
    <text evidence="1">The sequence shown here is derived from an EMBL/GenBank/DDBJ whole genome shotgun (WGS) entry which is preliminary data.</text>
</comment>